<evidence type="ECO:0000313" key="2">
    <source>
        <dbReference type="Proteomes" id="UP000737113"/>
    </source>
</evidence>
<dbReference type="InterPro" id="IPR010319">
    <property type="entry name" value="Transglutaminase-like_Cys_pept"/>
</dbReference>
<dbReference type="Proteomes" id="UP000737113">
    <property type="component" value="Unassembled WGS sequence"/>
</dbReference>
<dbReference type="Gene3D" id="3.10.620.30">
    <property type="match status" value="1"/>
</dbReference>
<protein>
    <submittedName>
        <fullName evidence="1">Transglutaminase</fullName>
    </submittedName>
</protein>
<organism evidence="1 2">
    <name type="scientific">Shewanella salipaludis</name>
    <dbReference type="NCBI Taxonomy" id="2723052"/>
    <lineage>
        <taxon>Bacteria</taxon>
        <taxon>Pseudomonadati</taxon>
        <taxon>Pseudomonadota</taxon>
        <taxon>Gammaproteobacteria</taxon>
        <taxon>Alteromonadales</taxon>
        <taxon>Shewanellaceae</taxon>
        <taxon>Shewanella</taxon>
    </lineage>
</organism>
<keyword evidence="2" id="KW-1185">Reference proteome</keyword>
<proteinExistence type="predicted"/>
<dbReference type="InterPro" id="IPR038765">
    <property type="entry name" value="Papain-like_cys_pep_sf"/>
</dbReference>
<dbReference type="Pfam" id="PF06035">
    <property type="entry name" value="Peptidase_C93"/>
    <property type="match status" value="1"/>
</dbReference>
<name>A0A972FSF1_9GAMM</name>
<dbReference type="AlphaFoldDB" id="A0A972FSF1"/>
<gene>
    <name evidence="1" type="ORF">HC757_09260</name>
</gene>
<dbReference type="PANTHER" id="PTHR39327:SF1">
    <property type="entry name" value="BLR5470 PROTEIN"/>
    <property type="match status" value="1"/>
</dbReference>
<dbReference type="PANTHER" id="PTHR39327">
    <property type="match status" value="1"/>
</dbReference>
<reference evidence="1" key="1">
    <citation type="submission" date="2020-04" db="EMBL/GenBank/DDBJ databases">
        <title>Description of Shewanella salipaludis sp. nov., isolated from a salt marsh.</title>
        <authorList>
            <person name="Park S."/>
            <person name="Yoon J.-H."/>
        </authorList>
    </citation>
    <scope>NUCLEOTIDE SEQUENCE</scope>
    <source>
        <strain evidence="1">SHSM-M6</strain>
    </source>
</reference>
<accession>A0A972FSF1</accession>
<dbReference type="EMBL" id="JAAXYH010000005">
    <property type="protein sequence ID" value="NMH65358.1"/>
    <property type="molecule type" value="Genomic_DNA"/>
</dbReference>
<dbReference type="SUPFAM" id="SSF54001">
    <property type="entry name" value="Cysteine proteinases"/>
    <property type="match status" value="1"/>
</dbReference>
<comment type="caution">
    <text evidence="1">The sequence shown here is derived from an EMBL/GenBank/DDBJ whole genome shotgun (WGS) entry which is preliminary data.</text>
</comment>
<evidence type="ECO:0000313" key="1">
    <source>
        <dbReference type="EMBL" id="NMH65358.1"/>
    </source>
</evidence>
<sequence length="223" mass="25452">MHFILNRLKPLLSRQRRSLRLAGLIICCLSLQSLGIDFRLPLLASYGKTVVARFEAWQNLIEEHRGSSDWQRLQAANQFANSRVAYMSDLRHWHVEDYWATPIETLTSAKGDCEDYAIFKYMTLLAMGMDESKLRLMYVRALTVDSPHIVLIYFSDPKTMPLVLDNLKDSILPAGERPDLKPIYSFNGTGLWLARAQGLGKKVAASPGVKNWQLLQQRIEQGE</sequence>